<comment type="similarity">
    <text evidence="2">Belongs to the Mediator complex subunit 27 family.</text>
</comment>
<dbReference type="Pfam" id="PF11571">
    <property type="entry name" value="Med27"/>
    <property type="match status" value="1"/>
</dbReference>
<accession>A0A6A6WWM3</accession>
<organism evidence="7 8">
    <name type="scientific">Melanomma pulvis-pyrius CBS 109.77</name>
    <dbReference type="NCBI Taxonomy" id="1314802"/>
    <lineage>
        <taxon>Eukaryota</taxon>
        <taxon>Fungi</taxon>
        <taxon>Dikarya</taxon>
        <taxon>Ascomycota</taxon>
        <taxon>Pezizomycotina</taxon>
        <taxon>Dothideomycetes</taxon>
        <taxon>Pleosporomycetidae</taxon>
        <taxon>Pleosporales</taxon>
        <taxon>Melanommataceae</taxon>
        <taxon>Melanomma</taxon>
    </lineage>
</organism>
<dbReference type="InterPro" id="IPR021627">
    <property type="entry name" value="Mediator_Med27"/>
</dbReference>
<evidence type="ECO:0000256" key="6">
    <source>
        <dbReference type="SAM" id="Coils"/>
    </source>
</evidence>
<evidence type="ECO:0000313" key="8">
    <source>
        <dbReference type="Proteomes" id="UP000799757"/>
    </source>
</evidence>
<evidence type="ECO:0000256" key="5">
    <source>
        <dbReference type="ARBA" id="ARBA00023242"/>
    </source>
</evidence>
<sequence length="284" mass="31831">MATNDGVSQPGAEWDEAQCKAALARLEQLQEDLANLRLNLPRVVEPFTSHSTSSPAMFQAFKKSVVASQNDIRSIRNHWHSQDVQSIFEHTTQSLNKNSDLTASANVPRYGWVKAQTKEKEAARRKNDGVQKLEDTVVNLTNEDVTRDILEFQKTHTNIKALTKDDNQNLLFQFVAGSVKLRIRVVIEREANGRHKLNAECLGTVEPFLAITRCISSRPKVKDFKYLLDMIAAYKNIKGTSCAKCSRLIDNAALIPTARRSKQIIGANGTPEIVWEAFHEGCLD</sequence>
<dbReference type="AlphaFoldDB" id="A0A6A6WWM3"/>
<dbReference type="Proteomes" id="UP000799757">
    <property type="component" value="Unassembled WGS sequence"/>
</dbReference>
<keyword evidence="6" id="KW-0175">Coiled coil</keyword>
<proteinExistence type="inferred from homology"/>
<keyword evidence="3" id="KW-0805">Transcription regulation</keyword>
<feature type="coiled-coil region" evidence="6">
    <location>
        <begin position="12"/>
        <end position="39"/>
    </location>
</feature>
<dbReference type="GO" id="GO:0016592">
    <property type="term" value="C:mediator complex"/>
    <property type="evidence" value="ECO:0007669"/>
    <property type="project" value="InterPro"/>
</dbReference>
<feature type="coiled-coil region" evidence="6">
    <location>
        <begin position="113"/>
        <end position="143"/>
    </location>
</feature>
<evidence type="ECO:0000256" key="2">
    <source>
        <dbReference type="ARBA" id="ARBA00008048"/>
    </source>
</evidence>
<evidence type="ECO:0000256" key="4">
    <source>
        <dbReference type="ARBA" id="ARBA00023163"/>
    </source>
</evidence>
<evidence type="ECO:0000256" key="3">
    <source>
        <dbReference type="ARBA" id="ARBA00023015"/>
    </source>
</evidence>
<reference evidence="7" key="1">
    <citation type="journal article" date="2020" name="Stud. Mycol.">
        <title>101 Dothideomycetes genomes: a test case for predicting lifestyles and emergence of pathogens.</title>
        <authorList>
            <person name="Haridas S."/>
            <person name="Albert R."/>
            <person name="Binder M."/>
            <person name="Bloem J."/>
            <person name="Labutti K."/>
            <person name="Salamov A."/>
            <person name="Andreopoulos B."/>
            <person name="Baker S."/>
            <person name="Barry K."/>
            <person name="Bills G."/>
            <person name="Bluhm B."/>
            <person name="Cannon C."/>
            <person name="Castanera R."/>
            <person name="Culley D."/>
            <person name="Daum C."/>
            <person name="Ezra D."/>
            <person name="Gonzalez J."/>
            <person name="Henrissat B."/>
            <person name="Kuo A."/>
            <person name="Liang C."/>
            <person name="Lipzen A."/>
            <person name="Lutzoni F."/>
            <person name="Magnuson J."/>
            <person name="Mondo S."/>
            <person name="Nolan M."/>
            <person name="Ohm R."/>
            <person name="Pangilinan J."/>
            <person name="Park H.-J."/>
            <person name="Ramirez L."/>
            <person name="Alfaro M."/>
            <person name="Sun H."/>
            <person name="Tritt A."/>
            <person name="Yoshinaga Y."/>
            <person name="Zwiers L.-H."/>
            <person name="Turgeon B."/>
            <person name="Goodwin S."/>
            <person name="Spatafora J."/>
            <person name="Crous P."/>
            <person name="Grigoriev I."/>
        </authorList>
    </citation>
    <scope>NUCLEOTIDE SEQUENCE</scope>
    <source>
        <strain evidence="7">CBS 109.77</strain>
    </source>
</reference>
<name>A0A6A6WWM3_9PLEO</name>
<protein>
    <submittedName>
        <fullName evidence="7">Uncharacterized protein</fullName>
    </submittedName>
</protein>
<keyword evidence="4" id="KW-0804">Transcription</keyword>
<keyword evidence="5" id="KW-0539">Nucleus</keyword>
<gene>
    <name evidence="7" type="ORF">K505DRAFT_366434</name>
</gene>
<comment type="subcellular location">
    <subcellularLocation>
        <location evidence="1">Nucleus</location>
    </subcellularLocation>
</comment>
<keyword evidence="8" id="KW-1185">Reference proteome</keyword>
<evidence type="ECO:0000313" key="7">
    <source>
        <dbReference type="EMBL" id="KAF2788479.1"/>
    </source>
</evidence>
<dbReference type="OrthoDB" id="5326237at2759"/>
<evidence type="ECO:0000256" key="1">
    <source>
        <dbReference type="ARBA" id="ARBA00004123"/>
    </source>
</evidence>
<dbReference type="EMBL" id="MU002212">
    <property type="protein sequence ID" value="KAF2788479.1"/>
    <property type="molecule type" value="Genomic_DNA"/>
</dbReference>